<dbReference type="Proteomes" id="UP000294933">
    <property type="component" value="Unassembled WGS sequence"/>
</dbReference>
<evidence type="ECO:0000256" key="1">
    <source>
        <dbReference type="SAM" id="Phobius"/>
    </source>
</evidence>
<dbReference type="AlphaFoldDB" id="A0A4Y7QL23"/>
<keyword evidence="1" id="KW-0812">Transmembrane</keyword>
<reference evidence="2 3" key="1">
    <citation type="submission" date="2018-06" db="EMBL/GenBank/DDBJ databases">
        <title>A transcriptomic atlas of mushroom development highlights an independent origin of complex multicellularity.</title>
        <authorList>
            <consortium name="DOE Joint Genome Institute"/>
            <person name="Krizsan K."/>
            <person name="Almasi E."/>
            <person name="Merenyi Z."/>
            <person name="Sahu N."/>
            <person name="Viragh M."/>
            <person name="Koszo T."/>
            <person name="Mondo S."/>
            <person name="Kiss B."/>
            <person name="Balint B."/>
            <person name="Kues U."/>
            <person name="Barry K."/>
            <person name="Hegedus J.C."/>
            <person name="Henrissat B."/>
            <person name="Johnson J."/>
            <person name="Lipzen A."/>
            <person name="Ohm R."/>
            <person name="Nagy I."/>
            <person name="Pangilinan J."/>
            <person name="Yan J."/>
            <person name="Xiong Y."/>
            <person name="Grigoriev I.V."/>
            <person name="Hibbett D.S."/>
            <person name="Nagy L.G."/>
        </authorList>
    </citation>
    <scope>NUCLEOTIDE SEQUENCE [LARGE SCALE GENOMIC DNA]</scope>
    <source>
        <strain evidence="2 3">SZMC22713</strain>
    </source>
</reference>
<feature type="transmembrane region" description="Helical" evidence="1">
    <location>
        <begin position="43"/>
        <end position="66"/>
    </location>
</feature>
<keyword evidence="1" id="KW-1133">Transmembrane helix</keyword>
<proteinExistence type="predicted"/>
<dbReference type="VEuPathDB" id="FungiDB:BD410DRAFT_780809"/>
<protein>
    <submittedName>
        <fullName evidence="2">Uncharacterized protein</fullName>
    </submittedName>
</protein>
<dbReference type="EMBL" id="ML170157">
    <property type="protein sequence ID" value="TDL28323.1"/>
    <property type="molecule type" value="Genomic_DNA"/>
</dbReference>
<keyword evidence="1" id="KW-0472">Membrane</keyword>
<name>A0A4Y7QL23_9AGAM</name>
<gene>
    <name evidence="2" type="ORF">BD410DRAFT_780809</name>
</gene>
<accession>A0A4Y7QL23</accession>
<evidence type="ECO:0000313" key="3">
    <source>
        <dbReference type="Proteomes" id="UP000294933"/>
    </source>
</evidence>
<keyword evidence="3" id="KW-1185">Reference proteome</keyword>
<organism evidence="2 3">
    <name type="scientific">Rickenella mellea</name>
    <dbReference type="NCBI Taxonomy" id="50990"/>
    <lineage>
        <taxon>Eukaryota</taxon>
        <taxon>Fungi</taxon>
        <taxon>Dikarya</taxon>
        <taxon>Basidiomycota</taxon>
        <taxon>Agaricomycotina</taxon>
        <taxon>Agaricomycetes</taxon>
        <taxon>Hymenochaetales</taxon>
        <taxon>Rickenellaceae</taxon>
        <taxon>Rickenella</taxon>
    </lineage>
</organism>
<sequence>MPSPRSINDDSCPNMNIGCRPVVIWQPEAAPPKPSTVYHQAPVILPIVSVAVIVAISLLCVVWRTILCCRRRRERSAITAPDLHTTSIPRTYIKTLSINVDVEHGVLTDKPQ</sequence>
<evidence type="ECO:0000313" key="2">
    <source>
        <dbReference type="EMBL" id="TDL28323.1"/>
    </source>
</evidence>